<comment type="caution">
    <text evidence="4">The sequence shown here is derived from an EMBL/GenBank/DDBJ whole genome shotgun (WGS) entry which is preliminary data.</text>
</comment>
<dbReference type="RefSeq" id="WP_117319608.1">
    <property type="nucleotide sequence ID" value="NZ_QQSW01000031.1"/>
</dbReference>
<dbReference type="Proteomes" id="UP000294980">
    <property type="component" value="Unassembled WGS sequence"/>
</dbReference>
<dbReference type="InterPro" id="IPR005094">
    <property type="entry name" value="Endonuclease_MobA/VirD2"/>
</dbReference>
<organism evidence="4 5">
    <name type="scientific">Chromatocurvus halotolerans</name>
    <dbReference type="NCBI Taxonomy" id="1132028"/>
    <lineage>
        <taxon>Bacteria</taxon>
        <taxon>Pseudomonadati</taxon>
        <taxon>Pseudomonadota</taxon>
        <taxon>Gammaproteobacteria</taxon>
        <taxon>Cellvibrionales</taxon>
        <taxon>Halieaceae</taxon>
        <taxon>Chromatocurvus</taxon>
    </lineage>
</organism>
<dbReference type="EMBL" id="SLWX01000024">
    <property type="protein sequence ID" value="TCO70992.1"/>
    <property type="molecule type" value="Genomic_DNA"/>
</dbReference>
<protein>
    <recommendedName>
        <fullName evidence="3">MobA/VirD2-like nuclease domain-containing protein</fullName>
    </recommendedName>
</protein>
<feature type="region of interest" description="Disordered" evidence="2">
    <location>
        <begin position="287"/>
        <end position="311"/>
    </location>
</feature>
<reference evidence="4 5" key="1">
    <citation type="submission" date="2019-03" db="EMBL/GenBank/DDBJ databases">
        <title>Genomic Encyclopedia of Type Strains, Phase IV (KMG-IV): sequencing the most valuable type-strain genomes for metagenomic binning, comparative biology and taxonomic classification.</title>
        <authorList>
            <person name="Goeker M."/>
        </authorList>
    </citation>
    <scope>NUCLEOTIDE SEQUENCE [LARGE SCALE GENOMIC DNA]</scope>
    <source>
        <strain evidence="4 5">DSM 23344</strain>
    </source>
</reference>
<sequence>MILKASQRGGARALAKHLLNDRENDHVEVSDIRGFISDELDGALLEIEAAAKGTKCRQYMFSVSLSPPESENVRPEVFELAAEKIEEQLGLSGQPRALVFHEKHGRRHAHCVWSRIDPQNMRAINLSFYKRKLNELSRSLFLDHGWNLPDGFKRGQERSPITFTLAEWQQAKRTGKKAADIKATFQECWNKAKDRAGFQQALENHGYFLAKGDRRGFVALDFDGEVYSITRMTEARTKAVKERLGDPGDLASVTETKQRMAWIYEQALKRHVDTLREQTKQRLQPVQARQSALRTQHRHERRALRDSQRERWDQESIERQARFSKGLLGVWDWLRGRHKAVRKKNEMEITFKRDRDRTEFQQLIQSQLEARQALQQELEKIREQHSQSLEQLYTDLARTQQMARAQDGREQTFAPKRSRQRNEERPRHRGSDAGRSRSRERTLEP</sequence>
<gene>
    <name evidence="4" type="ORF">EV688_1245</name>
</gene>
<proteinExistence type="predicted"/>
<dbReference type="OrthoDB" id="1826980at2"/>
<keyword evidence="5" id="KW-1185">Reference proteome</keyword>
<keyword evidence="1" id="KW-0175">Coiled coil</keyword>
<feature type="domain" description="MobA/VirD2-like nuclease" evidence="3">
    <location>
        <begin position="23"/>
        <end position="146"/>
    </location>
</feature>
<evidence type="ECO:0000256" key="1">
    <source>
        <dbReference type="SAM" id="Coils"/>
    </source>
</evidence>
<evidence type="ECO:0000259" key="3">
    <source>
        <dbReference type="Pfam" id="PF03432"/>
    </source>
</evidence>
<feature type="coiled-coil region" evidence="1">
    <location>
        <begin position="357"/>
        <end position="391"/>
    </location>
</feature>
<evidence type="ECO:0000313" key="5">
    <source>
        <dbReference type="Proteomes" id="UP000294980"/>
    </source>
</evidence>
<evidence type="ECO:0000256" key="2">
    <source>
        <dbReference type="SAM" id="MobiDB-lite"/>
    </source>
</evidence>
<name>A0A4R2KF90_9GAMM</name>
<accession>A0A4R2KF90</accession>
<feature type="compositionally biased region" description="Basic and acidic residues" evidence="2">
    <location>
        <begin position="420"/>
        <end position="445"/>
    </location>
</feature>
<feature type="region of interest" description="Disordered" evidence="2">
    <location>
        <begin position="401"/>
        <end position="445"/>
    </location>
</feature>
<evidence type="ECO:0000313" key="4">
    <source>
        <dbReference type="EMBL" id="TCO70992.1"/>
    </source>
</evidence>
<dbReference type="AlphaFoldDB" id="A0A4R2KF90"/>
<dbReference type="Pfam" id="PF03432">
    <property type="entry name" value="Relaxase"/>
    <property type="match status" value="1"/>
</dbReference>